<name>A0ABP5TPY9_9ACTN</name>
<protein>
    <submittedName>
        <fullName evidence="2">VOC family protein</fullName>
    </submittedName>
</protein>
<dbReference type="Pfam" id="PF00903">
    <property type="entry name" value="Glyoxalase"/>
    <property type="match status" value="1"/>
</dbReference>
<comment type="caution">
    <text evidence="2">The sequence shown here is derived from an EMBL/GenBank/DDBJ whole genome shotgun (WGS) entry which is preliminary data.</text>
</comment>
<organism evidence="2 3">
    <name type="scientific">Dactylosporangium salmoneum</name>
    <dbReference type="NCBI Taxonomy" id="53361"/>
    <lineage>
        <taxon>Bacteria</taxon>
        <taxon>Bacillati</taxon>
        <taxon>Actinomycetota</taxon>
        <taxon>Actinomycetes</taxon>
        <taxon>Micromonosporales</taxon>
        <taxon>Micromonosporaceae</taxon>
        <taxon>Dactylosporangium</taxon>
    </lineage>
</organism>
<dbReference type="SUPFAM" id="SSF54593">
    <property type="entry name" value="Glyoxalase/Bleomycin resistance protein/Dihydroxybiphenyl dioxygenase"/>
    <property type="match status" value="1"/>
</dbReference>
<dbReference type="Gene3D" id="3.10.180.10">
    <property type="entry name" value="2,3-Dihydroxybiphenyl 1,2-Dioxygenase, domain 1"/>
    <property type="match status" value="1"/>
</dbReference>
<evidence type="ECO:0000313" key="3">
    <source>
        <dbReference type="Proteomes" id="UP001501444"/>
    </source>
</evidence>
<dbReference type="Proteomes" id="UP001501444">
    <property type="component" value="Unassembled WGS sequence"/>
</dbReference>
<sequence length="136" mass="14942">MELTLQCTFLEVDDHEAAIAFYCDTLGLEVRQDVKMDDARWLTVGPKDQPEIGIVMQTAGAGRSPDDAQSIRTMLAKGSLGGLVFQTDDVDALFERVAASGAEVLQEPMDQFYGLRDCAFRDPSGNMVRINQKPKA</sequence>
<accession>A0ABP5TPY9</accession>
<evidence type="ECO:0000259" key="1">
    <source>
        <dbReference type="PROSITE" id="PS51819"/>
    </source>
</evidence>
<proteinExistence type="predicted"/>
<dbReference type="PANTHER" id="PTHR36437">
    <property type="entry name" value="GLYOXALASE/BLEOMYCIN RESISTANCE PROTEIN/DIOXYGENASE"/>
    <property type="match status" value="1"/>
</dbReference>
<dbReference type="InterPro" id="IPR037523">
    <property type="entry name" value="VOC_core"/>
</dbReference>
<reference evidence="3" key="1">
    <citation type="journal article" date="2019" name="Int. J. Syst. Evol. Microbiol.">
        <title>The Global Catalogue of Microorganisms (GCM) 10K type strain sequencing project: providing services to taxonomists for standard genome sequencing and annotation.</title>
        <authorList>
            <consortium name="The Broad Institute Genomics Platform"/>
            <consortium name="The Broad Institute Genome Sequencing Center for Infectious Disease"/>
            <person name="Wu L."/>
            <person name="Ma J."/>
        </authorList>
    </citation>
    <scope>NUCLEOTIDE SEQUENCE [LARGE SCALE GENOMIC DNA]</scope>
    <source>
        <strain evidence="3">JCM 3272</strain>
    </source>
</reference>
<dbReference type="CDD" id="cd07263">
    <property type="entry name" value="VOC_like"/>
    <property type="match status" value="1"/>
</dbReference>
<evidence type="ECO:0000313" key="2">
    <source>
        <dbReference type="EMBL" id="GAA2357833.1"/>
    </source>
</evidence>
<keyword evidence="3" id="KW-1185">Reference proteome</keyword>
<dbReference type="PANTHER" id="PTHR36437:SF2">
    <property type="entry name" value="GLYOXALASE_BLEOMYCIN RESISTANCE PROTEIN_DIOXYGENASE"/>
    <property type="match status" value="1"/>
</dbReference>
<dbReference type="InterPro" id="IPR004360">
    <property type="entry name" value="Glyas_Fos-R_dOase_dom"/>
</dbReference>
<dbReference type="EMBL" id="BAAARV010000040">
    <property type="protein sequence ID" value="GAA2357833.1"/>
    <property type="molecule type" value="Genomic_DNA"/>
</dbReference>
<dbReference type="InterPro" id="IPR029068">
    <property type="entry name" value="Glyas_Bleomycin-R_OHBP_Dase"/>
</dbReference>
<dbReference type="RefSeq" id="WP_344615043.1">
    <property type="nucleotide sequence ID" value="NZ_BAAARV010000040.1"/>
</dbReference>
<gene>
    <name evidence="2" type="ORF">GCM10010170_051290</name>
</gene>
<dbReference type="PROSITE" id="PS51819">
    <property type="entry name" value="VOC"/>
    <property type="match status" value="1"/>
</dbReference>
<feature type="domain" description="VOC" evidence="1">
    <location>
        <begin position="4"/>
        <end position="133"/>
    </location>
</feature>